<dbReference type="AlphaFoldDB" id="A0A0A0BHH7"/>
<keyword evidence="6 12" id="KW-0812">Transmembrane</keyword>
<name>A0A0A0BHH7_9GAMM</name>
<dbReference type="PANTHER" id="PTHR10110:SF195">
    <property type="entry name" value="NA(+)_H(+) ANTIPORTER NHAS2"/>
    <property type="match status" value="1"/>
</dbReference>
<dbReference type="Proteomes" id="UP000029999">
    <property type="component" value="Unassembled WGS sequence"/>
</dbReference>
<evidence type="ECO:0000313" key="14">
    <source>
        <dbReference type="EMBL" id="KGM07315.1"/>
    </source>
</evidence>
<feature type="transmembrane region" description="Helical" evidence="12">
    <location>
        <begin position="313"/>
        <end position="338"/>
    </location>
</feature>
<feature type="transmembrane region" description="Helical" evidence="12">
    <location>
        <begin position="286"/>
        <end position="307"/>
    </location>
</feature>
<keyword evidence="11" id="KW-0739">Sodium transport</keyword>
<dbReference type="PANTHER" id="PTHR10110">
    <property type="entry name" value="SODIUM/HYDROGEN EXCHANGER"/>
    <property type="match status" value="1"/>
</dbReference>
<comment type="caution">
    <text evidence="14">The sequence shown here is derived from an EMBL/GenBank/DDBJ whole genome shotgun (WGS) entry which is preliminary data.</text>
</comment>
<dbReference type="GO" id="GO:0051453">
    <property type="term" value="P:regulation of intracellular pH"/>
    <property type="evidence" value="ECO:0007669"/>
    <property type="project" value="TreeGrafter"/>
</dbReference>
<dbReference type="InterPro" id="IPR018422">
    <property type="entry name" value="Cation/H_exchanger_CPA1"/>
</dbReference>
<feature type="transmembrane region" description="Helical" evidence="12">
    <location>
        <begin position="225"/>
        <end position="241"/>
    </location>
</feature>
<dbReference type="EMBL" id="JRQD01000002">
    <property type="protein sequence ID" value="KGM07315.1"/>
    <property type="molecule type" value="Genomic_DNA"/>
</dbReference>
<dbReference type="Pfam" id="PF00999">
    <property type="entry name" value="Na_H_Exchanger"/>
    <property type="match status" value="1"/>
</dbReference>
<dbReference type="RefSeq" id="WP_036312514.1">
    <property type="nucleotide sequence ID" value="NZ_JRQD01000002.1"/>
</dbReference>
<evidence type="ECO:0000256" key="1">
    <source>
        <dbReference type="ARBA" id="ARBA00004651"/>
    </source>
</evidence>
<comment type="subcellular location">
    <subcellularLocation>
        <location evidence="1">Cell membrane</location>
        <topology evidence="1">Multi-pass membrane protein</topology>
    </subcellularLocation>
</comment>
<feature type="transmembrane region" description="Helical" evidence="12">
    <location>
        <begin position="31"/>
        <end position="51"/>
    </location>
</feature>
<feature type="transmembrane region" description="Helical" evidence="12">
    <location>
        <begin position="6"/>
        <end position="24"/>
    </location>
</feature>
<keyword evidence="7 12" id="KW-1133">Transmembrane helix</keyword>
<evidence type="ECO:0000256" key="3">
    <source>
        <dbReference type="ARBA" id="ARBA00022448"/>
    </source>
</evidence>
<keyword evidence="4" id="KW-0050">Antiport</keyword>
<evidence type="ECO:0000256" key="7">
    <source>
        <dbReference type="ARBA" id="ARBA00022989"/>
    </source>
</evidence>
<feature type="transmembrane region" description="Helical" evidence="12">
    <location>
        <begin position="247"/>
        <end position="265"/>
    </location>
</feature>
<evidence type="ECO:0000256" key="8">
    <source>
        <dbReference type="ARBA" id="ARBA00023053"/>
    </source>
</evidence>
<keyword evidence="8" id="KW-0915">Sodium</keyword>
<dbReference type="Gene3D" id="6.10.140.1330">
    <property type="match status" value="1"/>
</dbReference>
<gene>
    <name evidence="14" type="ORF">LP43_0925</name>
</gene>
<dbReference type="STRING" id="392484.LP43_0925"/>
<accession>A0A0A0BHH7</accession>
<protein>
    <submittedName>
        <fullName evidence="14">Na+/H+ antiporter</fullName>
    </submittedName>
</protein>
<dbReference type="InterPro" id="IPR006153">
    <property type="entry name" value="Cation/H_exchanger_TM"/>
</dbReference>
<feature type="transmembrane region" description="Helical" evidence="12">
    <location>
        <begin position="194"/>
        <end position="218"/>
    </location>
</feature>
<evidence type="ECO:0000259" key="13">
    <source>
        <dbReference type="Pfam" id="PF00999"/>
    </source>
</evidence>
<evidence type="ECO:0000256" key="5">
    <source>
        <dbReference type="ARBA" id="ARBA00022475"/>
    </source>
</evidence>
<comment type="similarity">
    <text evidence="2">Belongs to the monovalent cation:proton antiporter 1 (CPA1) transporter (TC 2.A.36) family.</text>
</comment>
<evidence type="ECO:0000256" key="2">
    <source>
        <dbReference type="ARBA" id="ARBA00007367"/>
    </source>
</evidence>
<reference evidence="14 15" key="1">
    <citation type="submission" date="2014-09" db="EMBL/GenBank/DDBJ databases">
        <authorList>
            <person name="Grob C."/>
            <person name="Taubert M."/>
            <person name="Howat A.M."/>
            <person name="Burns O.J."/>
            <person name="Dixon J.L."/>
            <person name="Chen Y."/>
            <person name="Murrell J.C."/>
        </authorList>
    </citation>
    <scope>NUCLEOTIDE SEQUENCE [LARGE SCALE GENOMIC DNA]</scope>
    <source>
        <strain evidence="14">L4</strain>
    </source>
</reference>
<keyword evidence="10 12" id="KW-0472">Membrane</keyword>
<organism evidence="14 15">
    <name type="scientific">Methylophaga thiooxydans</name>
    <dbReference type="NCBI Taxonomy" id="392484"/>
    <lineage>
        <taxon>Bacteria</taxon>
        <taxon>Pseudomonadati</taxon>
        <taxon>Pseudomonadota</taxon>
        <taxon>Gammaproteobacteria</taxon>
        <taxon>Thiotrichales</taxon>
        <taxon>Piscirickettsiaceae</taxon>
        <taxon>Methylophaga</taxon>
    </lineage>
</organism>
<feature type="transmembrane region" description="Helical" evidence="12">
    <location>
        <begin position="350"/>
        <end position="369"/>
    </location>
</feature>
<evidence type="ECO:0000256" key="9">
    <source>
        <dbReference type="ARBA" id="ARBA00023065"/>
    </source>
</evidence>
<evidence type="ECO:0000256" key="6">
    <source>
        <dbReference type="ARBA" id="ARBA00022692"/>
    </source>
</evidence>
<evidence type="ECO:0000256" key="11">
    <source>
        <dbReference type="ARBA" id="ARBA00023201"/>
    </source>
</evidence>
<feature type="transmembrane region" description="Helical" evidence="12">
    <location>
        <begin position="163"/>
        <end position="182"/>
    </location>
</feature>
<evidence type="ECO:0000256" key="10">
    <source>
        <dbReference type="ARBA" id="ARBA00023136"/>
    </source>
</evidence>
<dbReference type="GO" id="GO:0005886">
    <property type="term" value="C:plasma membrane"/>
    <property type="evidence" value="ECO:0007669"/>
    <property type="project" value="UniProtKB-SubCell"/>
</dbReference>
<keyword evidence="9" id="KW-0406">Ion transport</keyword>
<dbReference type="GO" id="GO:0015385">
    <property type="term" value="F:sodium:proton antiporter activity"/>
    <property type="evidence" value="ECO:0007669"/>
    <property type="project" value="InterPro"/>
</dbReference>
<dbReference type="GO" id="GO:0098719">
    <property type="term" value="P:sodium ion import across plasma membrane"/>
    <property type="evidence" value="ECO:0007669"/>
    <property type="project" value="TreeGrafter"/>
</dbReference>
<keyword evidence="3" id="KW-0813">Transport</keyword>
<feature type="transmembrane region" description="Helical" evidence="12">
    <location>
        <begin position="375"/>
        <end position="393"/>
    </location>
</feature>
<evidence type="ECO:0000256" key="12">
    <source>
        <dbReference type="SAM" id="Phobius"/>
    </source>
</evidence>
<sequence>MTVSIAIMWLTGLLLFAMLVKPIAEKWHMPFASVLIAFGFIGSELMVKAGFDTGIRYDSFHDLIFYIFLPLLIFQAAFTLDIKQLKAHWLPIVLFASPLMLLATAISALLIYWGIGHPSGFPFIAALLTGILLSATDPAAVVGMMRDLGAPKRLCILLEGESLLNDAMAIVTFTVLLQLALMPDFMLSLSDVGVRFFFVFFGGLLFGAVMGMLGILLLNYFQDNISQAVVTMVAAYLGFLLAEKVLLVSGVITVLVAGLMLSHKLSKQRNKTKASLFIDDFWQFNVFVAEALMFLFMGVTITITMFIDNWLAMLIAIAAVLIARVGLLATGAVLLLPMKSQARLTMMDQRLLLTGGLRGAVTLALVLSLPTELNYWWTIQSMAFGVVLFTFFVQAPMLPHLLQQAGQSKSSER</sequence>
<keyword evidence="5" id="KW-1003">Cell membrane</keyword>
<feature type="transmembrane region" description="Helical" evidence="12">
    <location>
        <begin position="121"/>
        <end position="142"/>
    </location>
</feature>
<feature type="transmembrane region" description="Helical" evidence="12">
    <location>
        <begin position="92"/>
        <end position="115"/>
    </location>
</feature>
<proteinExistence type="inferred from homology"/>
<feature type="domain" description="Cation/H+ exchanger transmembrane" evidence="13">
    <location>
        <begin position="15"/>
        <end position="403"/>
    </location>
</feature>
<evidence type="ECO:0000256" key="4">
    <source>
        <dbReference type="ARBA" id="ARBA00022449"/>
    </source>
</evidence>
<feature type="transmembrane region" description="Helical" evidence="12">
    <location>
        <begin position="63"/>
        <end position="80"/>
    </location>
</feature>
<dbReference type="GO" id="GO:0015386">
    <property type="term" value="F:potassium:proton antiporter activity"/>
    <property type="evidence" value="ECO:0007669"/>
    <property type="project" value="TreeGrafter"/>
</dbReference>
<evidence type="ECO:0000313" key="15">
    <source>
        <dbReference type="Proteomes" id="UP000029999"/>
    </source>
</evidence>